<organism evidence="5 6">
    <name type="scientific">Caloramator australicus RC3</name>
    <dbReference type="NCBI Taxonomy" id="857293"/>
    <lineage>
        <taxon>Bacteria</taxon>
        <taxon>Bacillati</taxon>
        <taxon>Bacillota</taxon>
        <taxon>Clostridia</taxon>
        <taxon>Eubacteriales</taxon>
        <taxon>Clostridiaceae</taxon>
        <taxon>Caloramator</taxon>
    </lineage>
</organism>
<evidence type="ECO:0000313" key="6">
    <source>
        <dbReference type="Proteomes" id="UP000007652"/>
    </source>
</evidence>
<name>I7J579_9CLOT</name>
<gene>
    <name evidence="5" type="ORF">CAAU_1457</name>
</gene>
<keyword evidence="6" id="KW-1185">Reference proteome</keyword>
<reference evidence="5 6" key="1">
    <citation type="journal article" date="2011" name="J. Bacteriol.">
        <title>Draft genome sequence of Caloramator australicus strain RC3T, a thermoanaerobe from the Great Artesian Basin of Australia.</title>
        <authorList>
            <person name="Ogg C.D."/>
            <person name="Patel B.K.C."/>
        </authorList>
    </citation>
    <scope>NUCLEOTIDE SEQUENCE [LARGE SCALE GENOMIC DNA]</scope>
    <source>
        <strain evidence="5 6">RC3</strain>
    </source>
</reference>
<dbReference type="InterPro" id="IPR011765">
    <property type="entry name" value="Pept_M16_N"/>
</dbReference>
<dbReference type="MEROPS" id="M16.A15"/>
<dbReference type="Pfam" id="PF00675">
    <property type="entry name" value="Peptidase_M16"/>
    <property type="match status" value="1"/>
</dbReference>
<dbReference type="GO" id="GO:0046872">
    <property type="term" value="F:metal ion binding"/>
    <property type="evidence" value="ECO:0007669"/>
    <property type="project" value="InterPro"/>
</dbReference>
<feature type="domain" description="Peptidase M16 C-terminal" evidence="4">
    <location>
        <begin position="165"/>
        <end position="340"/>
    </location>
</feature>
<dbReference type="PROSITE" id="PS00143">
    <property type="entry name" value="INSULINASE"/>
    <property type="match status" value="1"/>
</dbReference>
<dbReference type="GO" id="GO:0006508">
    <property type="term" value="P:proteolysis"/>
    <property type="evidence" value="ECO:0007669"/>
    <property type="project" value="InterPro"/>
</dbReference>
<dbReference type="Pfam" id="PF05193">
    <property type="entry name" value="Peptidase_M16_C"/>
    <property type="match status" value="1"/>
</dbReference>
<dbReference type="PANTHER" id="PTHR11851:SF49">
    <property type="entry name" value="MITOCHONDRIAL-PROCESSING PEPTIDASE SUBUNIT ALPHA"/>
    <property type="match status" value="1"/>
</dbReference>
<evidence type="ECO:0000313" key="5">
    <source>
        <dbReference type="EMBL" id="CCJ33541.1"/>
    </source>
</evidence>
<feature type="domain" description="Peptidase M16 N-terminal" evidence="3">
    <location>
        <begin position="12"/>
        <end position="158"/>
    </location>
</feature>
<proteinExistence type="inferred from homology"/>
<evidence type="ECO:0000259" key="3">
    <source>
        <dbReference type="Pfam" id="PF00675"/>
    </source>
</evidence>
<dbReference type="OrthoDB" id="9811314at2"/>
<dbReference type="Proteomes" id="UP000007652">
    <property type="component" value="Unassembled WGS sequence"/>
</dbReference>
<protein>
    <submittedName>
        <fullName evidence="5">FIG007959: peptidase, M16 family</fullName>
    </submittedName>
</protein>
<dbReference type="RefSeq" id="WP_008908806.1">
    <property type="nucleotide sequence ID" value="NZ_CAKP01000081.1"/>
</dbReference>
<dbReference type="AlphaFoldDB" id="I7J579"/>
<evidence type="ECO:0000256" key="2">
    <source>
        <dbReference type="RuleBase" id="RU004447"/>
    </source>
</evidence>
<dbReference type="InterPro" id="IPR050361">
    <property type="entry name" value="MPP/UQCRC_Complex"/>
</dbReference>
<dbReference type="EMBL" id="CAKP01000081">
    <property type="protein sequence ID" value="CCJ33541.1"/>
    <property type="molecule type" value="Genomic_DNA"/>
</dbReference>
<dbReference type="eggNOG" id="COG0612">
    <property type="taxonomic scope" value="Bacteria"/>
</dbReference>
<dbReference type="InterPro" id="IPR011249">
    <property type="entry name" value="Metalloenz_LuxS/M16"/>
</dbReference>
<dbReference type="GO" id="GO:0004222">
    <property type="term" value="F:metalloendopeptidase activity"/>
    <property type="evidence" value="ECO:0007669"/>
    <property type="project" value="InterPro"/>
</dbReference>
<dbReference type="FunFam" id="3.30.830.10:FF:000008">
    <property type="entry name" value="Mitochondrial-processing peptidase subunit beta"/>
    <property type="match status" value="1"/>
</dbReference>
<dbReference type="InterPro" id="IPR001431">
    <property type="entry name" value="Pept_M16_Zn_BS"/>
</dbReference>
<dbReference type="STRING" id="857293.CAAU_1457"/>
<dbReference type="PANTHER" id="PTHR11851">
    <property type="entry name" value="METALLOPROTEASE"/>
    <property type="match status" value="1"/>
</dbReference>
<dbReference type="InterPro" id="IPR007863">
    <property type="entry name" value="Peptidase_M16_C"/>
</dbReference>
<sequence>MLKKLTLKNGLRIVYEKIPYVNSITIGIWVGSGSRLEETYNNGVSHFIEHMMFKGTLNRTSQQIAEEIEELGGQINAFTGKEATCYYVKLLDEHYATGINVLSDMLLNPKFAVDDIEKEKGVIIEEINMYEDSPEDLVFDLLSIATWKEDTLALPILGYETTIKNLNRDMIVDYYSKTYVPSNIVISLAGNFDEEKIIELIKDRFENWNPPKNVQIEYSSPLINKGMAIKNKDIEQVHVAVTLNGIELGNDKLYTLLAINNYFGGGTSSRLFQKLREDFGFVYSIYSYTSAYKNKGMFNIQFALNKVYLEKSMHLITEEIVNLLKNKMNDTQISKAKEQLKGSYILGLESVSSRMFGIGKSELMLNKVYEPKEILKKIDSITRQEFDEVIEHVFKEGFMAVAMVGKDIKEEKLKKL</sequence>
<comment type="caution">
    <text evidence="5">The sequence shown here is derived from an EMBL/GenBank/DDBJ whole genome shotgun (WGS) entry which is preliminary data.</text>
</comment>
<evidence type="ECO:0000259" key="4">
    <source>
        <dbReference type="Pfam" id="PF05193"/>
    </source>
</evidence>
<accession>I7J579</accession>
<evidence type="ECO:0000256" key="1">
    <source>
        <dbReference type="ARBA" id="ARBA00007261"/>
    </source>
</evidence>
<dbReference type="Gene3D" id="3.30.830.10">
    <property type="entry name" value="Metalloenzyme, LuxS/M16 peptidase-like"/>
    <property type="match status" value="2"/>
</dbReference>
<dbReference type="SUPFAM" id="SSF63411">
    <property type="entry name" value="LuxS/MPP-like metallohydrolase"/>
    <property type="match status" value="2"/>
</dbReference>
<comment type="similarity">
    <text evidence="1 2">Belongs to the peptidase M16 family.</text>
</comment>